<name>Q13AZ3_RHOPS</name>
<dbReference type="AlphaFoldDB" id="Q13AZ3"/>
<feature type="transmembrane region" description="Helical" evidence="1">
    <location>
        <begin position="116"/>
        <end position="134"/>
    </location>
</feature>
<dbReference type="GO" id="GO:0016020">
    <property type="term" value="C:membrane"/>
    <property type="evidence" value="ECO:0007669"/>
    <property type="project" value="InterPro"/>
</dbReference>
<feature type="transmembrane region" description="Helical" evidence="1">
    <location>
        <begin position="228"/>
        <end position="257"/>
    </location>
</feature>
<dbReference type="EMBL" id="CP000283">
    <property type="protein sequence ID" value="ABE38746.1"/>
    <property type="molecule type" value="Genomic_DNA"/>
</dbReference>
<dbReference type="Pfam" id="PF04976">
    <property type="entry name" value="DmsC"/>
    <property type="match status" value="1"/>
</dbReference>
<keyword evidence="1" id="KW-1133">Transmembrane helix</keyword>
<dbReference type="STRING" id="316057.RPD_1509"/>
<organism evidence="2 3">
    <name type="scientific">Rhodopseudomonas palustris (strain BisB5)</name>
    <dbReference type="NCBI Taxonomy" id="316057"/>
    <lineage>
        <taxon>Bacteria</taxon>
        <taxon>Pseudomonadati</taxon>
        <taxon>Pseudomonadota</taxon>
        <taxon>Alphaproteobacteria</taxon>
        <taxon>Hyphomicrobiales</taxon>
        <taxon>Nitrobacteraceae</taxon>
        <taxon>Rhodopseudomonas</taxon>
    </lineage>
</organism>
<evidence type="ECO:0000313" key="3">
    <source>
        <dbReference type="Proteomes" id="UP000001818"/>
    </source>
</evidence>
<sequence length="295" mass="31024">MSRRDKIIDRMMPRQQTYWDARAAINFICVGAGGGLLFVTALASPAGDDLRPLLVLALALVGTGMTAVWFEIGRPLRAFNVYRNAATSWMTREAIIVLLLVVSAAAAIVFDLRAALAIAGLLGLAVAFAQGRILRAQKGIPAWRCSICVSMIVVSGLTEGAGLLSLAALYWPALLPFGILLAGLAGVRLLVWRNYFATLRRDGAPSGTLHAFAAIDRRFVWLGHALPMLLAVAGVVAGSSLLIALAGVLAAVAGGWFKYTLICRAGFTQGFALPQTPERGGGAAGAGIQPGWTRA</sequence>
<feature type="transmembrane region" description="Helical" evidence="1">
    <location>
        <begin position="173"/>
        <end position="191"/>
    </location>
</feature>
<accession>Q13AZ3</accession>
<dbReference type="eggNOG" id="COG3302">
    <property type="taxonomic scope" value="Bacteria"/>
</dbReference>
<dbReference type="Gene3D" id="1.20.1630.10">
    <property type="entry name" value="Formate dehydrogenase/DMSO reductase domain"/>
    <property type="match status" value="1"/>
</dbReference>
<dbReference type="Proteomes" id="UP000001818">
    <property type="component" value="Chromosome"/>
</dbReference>
<evidence type="ECO:0000256" key="1">
    <source>
        <dbReference type="SAM" id="Phobius"/>
    </source>
</evidence>
<feature type="transmembrane region" description="Helical" evidence="1">
    <location>
        <begin position="93"/>
        <end position="110"/>
    </location>
</feature>
<keyword evidence="1" id="KW-0812">Transmembrane</keyword>
<gene>
    <name evidence="2" type="ordered locus">RPD_1509</name>
</gene>
<dbReference type="HOGENOM" id="CLU_965243_0_0_5"/>
<dbReference type="BioCyc" id="RPAL316057:RPD_RS07635-MONOMER"/>
<dbReference type="InterPro" id="IPR007059">
    <property type="entry name" value="DmsC"/>
</dbReference>
<dbReference type="GO" id="GO:0019645">
    <property type="term" value="P:anaerobic electron transport chain"/>
    <property type="evidence" value="ECO:0007669"/>
    <property type="project" value="InterPro"/>
</dbReference>
<keyword evidence="1" id="KW-0472">Membrane</keyword>
<feature type="transmembrane region" description="Helical" evidence="1">
    <location>
        <begin position="53"/>
        <end position="72"/>
    </location>
</feature>
<feature type="transmembrane region" description="Helical" evidence="1">
    <location>
        <begin position="21"/>
        <end position="41"/>
    </location>
</feature>
<dbReference type="KEGG" id="rpd:RPD_1509"/>
<reference evidence="2 3" key="1">
    <citation type="submission" date="2006-03" db="EMBL/GenBank/DDBJ databases">
        <title>Complete sequence of Rhodopseudomonas palustris BisB5.</title>
        <authorList>
            <consortium name="US DOE Joint Genome Institute"/>
            <person name="Copeland A."/>
            <person name="Lucas S."/>
            <person name="Lapidus A."/>
            <person name="Barry K."/>
            <person name="Detter J.C."/>
            <person name="Glavina del Rio T."/>
            <person name="Hammon N."/>
            <person name="Israni S."/>
            <person name="Dalin E."/>
            <person name="Tice H."/>
            <person name="Pitluck S."/>
            <person name="Chain P."/>
            <person name="Malfatti S."/>
            <person name="Shin M."/>
            <person name="Vergez L."/>
            <person name="Schmutz J."/>
            <person name="Larimer F."/>
            <person name="Land M."/>
            <person name="Hauser L."/>
            <person name="Pelletier D.A."/>
            <person name="Kyrpides N."/>
            <person name="Lykidis A."/>
            <person name="Oda Y."/>
            <person name="Harwood C.S."/>
            <person name="Richardson P."/>
        </authorList>
    </citation>
    <scope>NUCLEOTIDE SEQUENCE [LARGE SCALE GENOMIC DNA]</scope>
    <source>
        <strain evidence="2 3">BisB5</strain>
    </source>
</reference>
<feature type="transmembrane region" description="Helical" evidence="1">
    <location>
        <begin position="146"/>
        <end position="167"/>
    </location>
</feature>
<proteinExistence type="predicted"/>
<protein>
    <submittedName>
        <fullName evidence="2">Phenylacetyl-CoA:acceptor oxidoreductase PadD subunit</fullName>
    </submittedName>
</protein>
<evidence type="ECO:0000313" key="2">
    <source>
        <dbReference type="EMBL" id="ABE38746.1"/>
    </source>
</evidence>